<sequence length="226" mass="24575">MGGFHQKSCNFVTANITIMNNIGILFDLDGVLVDSEGEYTKFWGGMGERYGLVPTFAADIKGTTIGEILLNFPEADREWILGELHAFEADMQYPVYPGVMEFLRELRESGVPSAIVTSSDNVKMDLLFARRPELRGMIDALVTGSMVTRSKPDPEGYLKGAGLIGVPIERCYVFEDSMQGLQAGRSSGAKVIGIATTNPRSKVETIADLTLDSMHGISLACISAVR</sequence>
<accession>A0A4Z0V328</accession>
<dbReference type="EMBL" id="SJSA01000001">
    <property type="protein sequence ID" value="TGG39606.1"/>
    <property type="molecule type" value="Genomic_DNA"/>
</dbReference>
<evidence type="ECO:0000313" key="2">
    <source>
        <dbReference type="Proteomes" id="UP000297635"/>
    </source>
</evidence>
<dbReference type="AlphaFoldDB" id="A0A4Z0V328"/>
<dbReference type="GO" id="GO:0050308">
    <property type="term" value="F:sugar-phosphatase activity"/>
    <property type="evidence" value="ECO:0007669"/>
    <property type="project" value="TreeGrafter"/>
</dbReference>
<protein>
    <submittedName>
        <fullName evidence="1">HAD family phosphatase</fullName>
    </submittedName>
</protein>
<dbReference type="PANTHER" id="PTHR43481">
    <property type="entry name" value="FRUCTOSE-1-PHOSPHATE PHOSPHATASE"/>
    <property type="match status" value="1"/>
</dbReference>
<proteinExistence type="predicted"/>
<dbReference type="InterPro" id="IPR006439">
    <property type="entry name" value="HAD-SF_hydro_IA"/>
</dbReference>
<evidence type="ECO:0000313" key="1">
    <source>
        <dbReference type="EMBL" id="TGG39606.1"/>
    </source>
</evidence>
<dbReference type="CDD" id="cd07505">
    <property type="entry name" value="HAD_BPGM-like"/>
    <property type="match status" value="1"/>
</dbReference>
<dbReference type="PRINTS" id="PR00413">
    <property type="entry name" value="HADHALOGNASE"/>
</dbReference>
<name>A0A4Z0V328_9BACT</name>
<dbReference type="Gene3D" id="3.40.50.1000">
    <property type="entry name" value="HAD superfamily/HAD-like"/>
    <property type="match status" value="1"/>
</dbReference>
<dbReference type="SFLD" id="SFLDG01129">
    <property type="entry name" value="C1.5:_HAD__Beta-PGM__Phosphata"/>
    <property type="match status" value="1"/>
</dbReference>
<keyword evidence="2" id="KW-1185">Reference proteome</keyword>
<comment type="caution">
    <text evidence="1">The sequence shown here is derived from an EMBL/GenBank/DDBJ whole genome shotgun (WGS) entry which is preliminary data.</text>
</comment>
<dbReference type="PANTHER" id="PTHR43481:SF4">
    <property type="entry name" value="GLYCEROL-1-PHOSPHATE PHOSPHOHYDROLASE 1-RELATED"/>
    <property type="match status" value="1"/>
</dbReference>
<dbReference type="Proteomes" id="UP000297635">
    <property type="component" value="Unassembled WGS sequence"/>
</dbReference>
<reference evidence="1 2" key="1">
    <citation type="submission" date="2019-02" db="EMBL/GenBank/DDBJ databases">
        <title>Isolation and identification of novel species under the genus Muribaculum.</title>
        <authorList>
            <person name="Miyake S."/>
            <person name="Ding Y."/>
            <person name="Low A."/>
            <person name="Soh M."/>
            <person name="Seedorf H."/>
        </authorList>
    </citation>
    <scope>NUCLEOTIDE SEQUENCE [LARGE SCALE GENOMIC DNA]</scope>
    <source>
        <strain evidence="1 2">TLL-A3</strain>
    </source>
</reference>
<dbReference type="InterPro" id="IPR036412">
    <property type="entry name" value="HAD-like_sf"/>
</dbReference>
<dbReference type="InterPro" id="IPR023198">
    <property type="entry name" value="PGP-like_dom2"/>
</dbReference>
<dbReference type="Gene3D" id="1.10.150.240">
    <property type="entry name" value="Putative phosphatase, domain 2"/>
    <property type="match status" value="1"/>
</dbReference>
<dbReference type="InterPro" id="IPR023214">
    <property type="entry name" value="HAD_sf"/>
</dbReference>
<dbReference type="InterPro" id="IPR051806">
    <property type="entry name" value="HAD-like_SPP"/>
</dbReference>
<gene>
    <name evidence="1" type="ORF">EZ315_02390</name>
</gene>
<dbReference type="SUPFAM" id="SSF56784">
    <property type="entry name" value="HAD-like"/>
    <property type="match status" value="1"/>
</dbReference>
<dbReference type="NCBIfam" id="TIGR01509">
    <property type="entry name" value="HAD-SF-IA-v3"/>
    <property type="match status" value="1"/>
</dbReference>
<organism evidence="1 2">
    <name type="scientific">Duncaniella freteri</name>
    <dbReference type="NCBI Taxonomy" id="2530391"/>
    <lineage>
        <taxon>Bacteria</taxon>
        <taxon>Pseudomonadati</taxon>
        <taxon>Bacteroidota</taxon>
        <taxon>Bacteroidia</taxon>
        <taxon>Bacteroidales</taxon>
        <taxon>Muribaculaceae</taxon>
        <taxon>Duncaniella</taxon>
    </lineage>
</organism>
<dbReference type="Pfam" id="PF00702">
    <property type="entry name" value="Hydrolase"/>
    <property type="match status" value="1"/>
</dbReference>
<dbReference type="SFLD" id="SFLDS00003">
    <property type="entry name" value="Haloacid_Dehalogenase"/>
    <property type="match status" value="1"/>
</dbReference>